<feature type="non-terminal residue" evidence="2">
    <location>
        <position position="211"/>
    </location>
</feature>
<dbReference type="AlphaFoldDB" id="A0A0G0P3V3"/>
<dbReference type="GO" id="GO:0032259">
    <property type="term" value="P:methylation"/>
    <property type="evidence" value="ECO:0007669"/>
    <property type="project" value="UniProtKB-KW"/>
</dbReference>
<organism evidence="2 3">
    <name type="scientific">Candidatus Yanofskybacteria bacterium GW2011_GWD2_39_48</name>
    <dbReference type="NCBI Taxonomy" id="1619031"/>
    <lineage>
        <taxon>Bacteria</taxon>
        <taxon>Candidatus Yanofskyibacteriota</taxon>
    </lineage>
</organism>
<name>A0A0G0P3V3_9BACT</name>
<keyword evidence="2" id="KW-0808">Transferase</keyword>
<gene>
    <name evidence="2" type="ORF">UT53_C0030G0001</name>
</gene>
<dbReference type="SUPFAM" id="SSF53335">
    <property type="entry name" value="S-adenosyl-L-methionine-dependent methyltransferases"/>
    <property type="match status" value="1"/>
</dbReference>
<dbReference type="GO" id="GO:0008168">
    <property type="term" value="F:methyltransferase activity"/>
    <property type="evidence" value="ECO:0007669"/>
    <property type="project" value="UniProtKB-KW"/>
</dbReference>
<proteinExistence type="predicted"/>
<dbReference type="Gene3D" id="3.40.50.150">
    <property type="entry name" value="Vaccinia Virus protein VP39"/>
    <property type="match status" value="1"/>
</dbReference>
<keyword evidence="2" id="KW-0489">Methyltransferase</keyword>
<evidence type="ECO:0000259" key="1">
    <source>
        <dbReference type="Pfam" id="PF13847"/>
    </source>
</evidence>
<dbReference type="Pfam" id="PF13847">
    <property type="entry name" value="Methyltransf_31"/>
    <property type="match status" value="1"/>
</dbReference>
<sequence length="211" mass="24478">MIHNNKEVLAYWNKENVESMYDKNLINSEIELIRKRITRDSKILDAGCGEGEGTIVYSAIPGTTVHGADFSETRLLKASKRLRGKKNVILKQTDFLKQYSLDNNYDFIVSQRFLINLMEWKLQKKVLVKLMGMLKKDGKLLMLEGSINGVNELNTFRKTCSLEPIPVKWHNLFFKDDKLIDFMKSKHFKLLDEDGLGEYFLLTRGIRPTLD</sequence>
<protein>
    <submittedName>
        <fullName evidence="2">Methyltransferase domain family protein</fullName>
    </submittedName>
</protein>
<dbReference type="EMBL" id="LBXD01000030">
    <property type="protein sequence ID" value="KKR22994.1"/>
    <property type="molecule type" value="Genomic_DNA"/>
</dbReference>
<accession>A0A0G0P3V3</accession>
<reference evidence="2 3" key="1">
    <citation type="journal article" date="2015" name="Nature">
        <title>rRNA introns, odd ribosomes, and small enigmatic genomes across a large radiation of phyla.</title>
        <authorList>
            <person name="Brown C.T."/>
            <person name="Hug L.A."/>
            <person name="Thomas B.C."/>
            <person name="Sharon I."/>
            <person name="Castelle C.J."/>
            <person name="Singh A."/>
            <person name="Wilkins M.J."/>
            <person name="Williams K.H."/>
            <person name="Banfield J.F."/>
        </authorList>
    </citation>
    <scope>NUCLEOTIDE SEQUENCE [LARGE SCALE GENOMIC DNA]</scope>
</reference>
<evidence type="ECO:0000313" key="3">
    <source>
        <dbReference type="Proteomes" id="UP000034764"/>
    </source>
</evidence>
<dbReference type="InterPro" id="IPR025714">
    <property type="entry name" value="Methyltranfer_dom"/>
</dbReference>
<evidence type="ECO:0000313" key="2">
    <source>
        <dbReference type="EMBL" id="KKR22994.1"/>
    </source>
</evidence>
<dbReference type="CDD" id="cd02440">
    <property type="entry name" value="AdoMet_MTases"/>
    <property type="match status" value="1"/>
</dbReference>
<comment type="caution">
    <text evidence="2">The sequence shown here is derived from an EMBL/GenBank/DDBJ whole genome shotgun (WGS) entry which is preliminary data.</text>
</comment>
<feature type="domain" description="Methyltransferase" evidence="1">
    <location>
        <begin position="39"/>
        <end position="146"/>
    </location>
</feature>
<dbReference type="Proteomes" id="UP000034764">
    <property type="component" value="Unassembled WGS sequence"/>
</dbReference>
<dbReference type="InterPro" id="IPR029063">
    <property type="entry name" value="SAM-dependent_MTases_sf"/>
</dbReference>